<keyword evidence="5" id="KW-0051">Antiviral defense</keyword>
<comment type="function">
    <text evidence="1">This subunit may be involved in monitoring complementarity of crRNA and target RNA.</text>
</comment>
<organism evidence="7 8">
    <name type="scientific">Ligilactobacillus salivarius</name>
    <dbReference type="NCBI Taxonomy" id="1624"/>
    <lineage>
        <taxon>Bacteria</taxon>
        <taxon>Bacillati</taxon>
        <taxon>Bacillota</taxon>
        <taxon>Bacilli</taxon>
        <taxon>Lactobacillales</taxon>
        <taxon>Lactobacillaceae</taxon>
        <taxon>Ligilactobacillus</taxon>
    </lineage>
</organism>
<keyword evidence="4" id="KW-0694">RNA-binding</keyword>
<dbReference type="GO" id="GO:0051607">
    <property type="term" value="P:defense response to virus"/>
    <property type="evidence" value="ECO:0007669"/>
    <property type="project" value="UniProtKB-KW"/>
</dbReference>
<dbReference type="EMBL" id="QAGV01000001">
    <property type="protein sequence ID" value="PTR98773.1"/>
    <property type="molecule type" value="Genomic_DNA"/>
</dbReference>
<dbReference type="NCBIfam" id="TIGR01870">
    <property type="entry name" value="cas_TM1810_Csm2"/>
    <property type="match status" value="1"/>
</dbReference>
<dbReference type="RefSeq" id="WP_003700118.1">
    <property type="nucleotide sequence ID" value="NZ_CBCRTQ010000002.1"/>
</dbReference>
<dbReference type="Proteomes" id="UP000244552">
    <property type="component" value="Unassembled WGS sequence"/>
</dbReference>
<comment type="caution">
    <text evidence="7">The sequence shown here is derived from an EMBL/GenBank/DDBJ whole genome shotgun (WGS) entry which is preliminary data.</text>
</comment>
<gene>
    <name evidence="7" type="primary">csm2</name>
    <name evidence="7" type="ORF">DBP89_01200</name>
</gene>
<evidence type="ECO:0000313" key="8">
    <source>
        <dbReference type="Proteomes" id="UP000244552"/>
    </source>
</evidence>
<reference evidence="7 8" key="1">
    <citation type="journal article" date="2018" name="Genome Announc.">
        <title>Fifty-Six Draft Genome Sequences of 10 Lactobacillus Species from 22 Commercial Dietary Supplements.</title>
        <authorList>
            <person name="Gangiredla J."/>
            <person name="Barnaba T.J."/>
            <person name="Mammel M.K."/>
            <person name="Lacher D.W."/>
            <person name="Elkins C.A."/>
            <person name="Lampel K.A."/>
            <person name="Whitehouse C.A."/>
            <person name="Tartera C."/>
        </authorList>
    </citation>
    <scope>NUCLEOTIDE SEQUENCE [LARGE SCALE GENOMIC DNA]</scope>
    <source>
        <strain evidence="7 8">DS11_12</strain>
    </source>
</reference>
<comment type="similarity">
    <text evidence="2">Belongs to the CRISPR-associated Csm2 family.</text>
</comment>
<accession>A0ABD6XIK5</accession>
<name>A0ABD6XIK5_9LACO</name>
<proteinExistence type="inferred from homology"/>
<evidence type="ECO:0000256" key="5">
    <source>
        <dbReference type="ARBA" id="ARBA00023118"/>
    </source>
</evidence>
<dbReference type="AlphaFoldDB" id="A0ABD6XIK5"/>
<protein>
    <recommendedName>
        <fullName evidence="3">CRISPR system Cms protein Csm2</fullName>
    </recommendedName>
    <alternativeName>
        <fullName evidence="6">CRISPR type III A-associated protein Csm2</fullName>
    </alternativeName>
</protein>
<evidence type="ECO:0000313" key="7">
    <source>
        <dbReference type="EMBL" id="PTR98773.1"/>
    </source>
</evidence>
<evidence type="ECO:0000256" key="2">
    <source>
        <dbReference type="ARBA" id="ARBA00006896"/>
    </source>
</evidence>
<evidence type="ECO:0000256" key="6">
    <source>
        <dbReference type="ARBA" id="ARBA00031723"/>
    </source>
</evidence>
<dbReference type="Pfam" id="PF03750">
    <property type="entry name" value="Csm2_III-A"/>
    <property type="match status" value="1"/>
</dbReference>
<evidence type="ECO:0000256" key="1">
    <source>
        <dbReference type="ARBA" id="ARBA00003640"/>
    </source>
</evidence>
<dbReference type="InterPro" id="IPR010149">
    <property type="entry name" value="CRISPR-assoc_prot_Csm2_III-A"/>
</dbReference>
<evidence type="ECO:0000256" key="4">
    <source>
        <dbReference type="ARBA" id="ARBA00022884"/>
    </source>
</evidence>
<evidence type="ECO:0000256" key="3">
    <source>
        <dbReference type="ARBA" id="ARBA00016118"/>
    </source>
</evidence>
<sequence>MYNNQKSRRTYSQEKNKGNYDKVIKQKFPLKFTDESYVDEARKIIEIFEGENFEIFYNKRKKERLTNTQLRNLLAMTSAVYDEARNNGFDHVNEKIAYLKVQFIYQSGRNLAVKAFVEVAQLVELVDKIRDLKKMDDLLRFCHYMEALIAYFKYYGGADK</sequence>
<dbReference type="GO" id="GO:0003723">
    <property type="term" value="F:RNA binding"/>
    <property type="evidence" value="ECO:0007669"/>
    <property type="project" value="UniProtKB-KW"/>
</dbReference>